<dbReference type="KEGG" id="vab:WPS_35700"/>
<evidence type="ECO:0000313" key="2">
    <source>
        <dbReference type="Proteomes" id="UP001317532"/>
    </source>
</evidence>
<accession>A0AAN2CBD4</accession>
<dbReference type="EMBL" id="AP025523">
    <property type="protein sequence ID" value="BDE08294.1"/>
    <property type="molecule type" value="Genomic_DNA"/>
</dbReference>
<organism evidence="1 2">
    <name type="scientific">Vulcanimicrobium alpinum</name>
    <dbReference type="NCBI Taxonomy" id="3016050"/>
    <lineage>
        <taxon>Bacteria</taxon>
        <taxon>Bacillati</taxon>
        <taxon>Vulcanimicrobiota</taxon>
        <taxon>Vulcanimicrobiia</taxon>
        <taxon>Vulcanimicrobiales</taxon>
        <taxon>Vulcanimicrobiaceae</taxon>
        <taxon>Vulcanimicrobium</taxon>
    </lineage>
</organism>
<protein>
    <submittedName>
        <fullName evidence="1">Uncharacterized protein</fullName>
    </submittedName>
</protein>
<dbReference type="AlphaFoldDB" id="A0AAN2CBD4"/>
<sequence>MRYPPIDQSVARRARDMLRDEHGDAWTVQTSTDEGNPCRACLRLTPAGTRLILLAQRPFRTGGPYAETGPIFVHADAADCEPYAAVETCPPDFRPRTLTFRAYDRDGTQLTSITDERRGSSAPNIDIISVSNVASYNNPGLGMPHALTEGCRRNDTRNESTALARAASFVVSIAGAPAECQGPEQPAKQVRFLQLRGVLPPACIHAEIIALPLP</sequence>
<reference evidence="1 2" key="1">
    <citation type="journal article" date="2022" name="ISME Commun">
        <title>Vulcanimicrobium alpinus gen. nov. sp. nov., the first cultivated representative of the candidate phylum 'Eremiobacterota', is a metabolically versatile aerobic anoxygenic phototroph.</title>
        <authorList>
            <person name="Yabe S."/>
            <person name="Muto K."/>
            <person name="Abe K."/>
            <person name="Yokota A."/>
            <person name="Staudigel H."/>
            <person name="Tebo B.M."/>
        </authorList>
    </citation>
    <scope>NUCLEOTIDE SEQUENCE [LARGE SCALE GENOMIC DNA]</scope>
    <source>
        <strain evidence="1 2">WC8-2</strain>
    </source>
</reference>
<dbReference type="Pfam" id="PF06718">
    <property type="entry name" value="DUF1203"/>
    <property type="match status" value="1"/>
</dbReference>
<dbReference type="Proteomes" id="UP001317532">
    <property type="component" value="Chromosome"/>
</dbReference>
<keyword evidence="2" id="KW-1185">Reference proteome</keyword>
<evidence type="ECO:0000313" key="1">
    <source>
        <dbReference type="EMBL" id="BDE08294.1"/>
    </source>
</evidence>
<gene>
    <name evidence="1" type="ORF">WPS_35700</name>
</gene>
<dbReference type="RefSeq" id="WP_317995809.1">
    <property type="nucleotide sequence ID" value="NZ_AP025523.1"/>
</dbReference>
<name>A0AAN2CBD4_UNVUL</name>
<dbReference type="InterPro" id="IPR009593">
    <property type="entry name" value="DUF1203"/>
</dbReference>
<proteinExistence type="predicted"/>